<organism evidence="2 3">
    <name type="scientific">Plakobranchus ocellatus</name>
    <dbReference type="NCBI Taxonomy" id="259542"/>
    <lineage>
        <taxon>Eukaryota</taxon>
        <taxon>Metazoa</taxon>
        <taxon>Spiralia</taxon>
        <taxon>Lophotrochozoa</taxon>
        <taxon>Mollusca</taxon>
        <taxon>Gastropoda</taxon>
        <taxon>Heterobranchia</taxon>
        <taxon>Euthyneura</taxon>
        <taxon>Panpulmonata</taxon>
        <taxon>Sacoglossa</taxon>
        <taxon>Placobranchoidea</taxon>
        <taxon>Plakobranchidae</taxon>
        <taxon>Plakobranchus</taxon>
    </lineage>
</organism>
<dbReference type="Proteomes" id="UP000735302">
    <property type="component" value="Unassembled WGS sequence"/>
</dbReference>
<gene>
    <name evidence="2" type="ORF">PoB_001082100</name>
</gene>
<feature type="region of interest" description="Disordered" evidence="1">
    <location>
        <begin position="48"/>
        <end position="68"/>
    </location>
</feature>
<dbReference type="AlphaFoldDB" id="A0AAV3YM04"/>
<comment type="caution">
    <text evidence="2">The sequence shown here is derived from an EMBL/GenBank/DDBJ whole genome shotgun (WGS) entry which is preliminary data.</text>
</comment>
<keyword evidence="3" id="KW-1185">Reference proteome</keyword>
<name>A0AAV3YM04_9GAST</name>
<feature type="region of interest" description="Disordered" evidence="1">
    <location>
        <begin position="245"/>
        <end position="267"/>
    </location>
</feature>
<evidence type="ECO:0000313" key="3">
    <source>
        <dbReference type="Proteomes" id="UP000735302"/>
    </source>
</evidence>
<proteinExistence type="predicted"/>
<dbReference type="EMBL" id="BLXT01001295">
    <property type="protein sequence ID" value="GFN84315.1"/>
    <property type="molecule type" value="Genomic_DNA"/>
</dbReference>
<evidence type="ECO:0000313" key="2">
    <source>
        <dbReference type="EMBL" id="GFN84315.1"/>
    </source>
</evidence>
<reference evidence="2 3" key="1">
    <citation type="journal article" date="2021" name="Elife">
        <title>Chloroplast acquisition without the gene transfer in kleptoplastic sea slugs, Plakobranchus ocellatus.</title>
        <authorList>
            <person name="Maeda T."/>
            <person name="Takahashi S."/>
            <person name="Yoshida T."/>
            <person name="Shimamura S."/>
            <person name="Takaki Y."/>
            <person name="Nagai Y."/>
            <person name="Toyoda A."/>
            <person name="Suzuki Y."/>
            <person name="Arimoto A."/>
            <person name="Ishii H."/>
            <person name="Satoh N."/>
            <person name="Nishiyama T."/>
            <person name="Hasebe M."/>
            <person name="Maruyama T."/>
            <person name="Minagawa J."/>
            <person name="Obokata J."/>
            <person name="Shigenobu S."/>
        </authorList>
    </citation>
    <scope>NUCLEOTIDE SEQUENCE [LARGE SCALE GENOMIC DNA]</scope>
</reference>
<accession>A0AAV3YM04</accession>
<evidence type="ECO:0000256" key="1">
    <source>
        <dbReference type="SAM" id="MobiDB-lite"/>
    </source>
</evidence>
<sequence>MSTMSSFKRKRIENWVEEVALYLRNGTICRSVIGHVAEDAINGIATGGTGASDAGENPGPVGEGDSACTRSYHGSMSLSHKLDLALKKPVPFGISMNGDGGRGGAGDGGAGNAFPVVKFAYSHYHEQRRKIDRLVQGLPVLNAGGAASVDRSASRESADDHAPIIFVNGEEPVRSRSTSQPRVLGINHYGSNNFHHFSHAHVATGHGGGHHHHQLNAPHTARHLAQPFRTPGAASFQQHHDFINNNNNNLRRATKNSSSRKLYGVQEPRGSDVTVTIDPGLGINATSNDRVARSKTAPTANRNVHRARQRILTRRSNKVLDHSSQIPLQNCWAMAELSW</sequence>
<protein>
    <submittedName>
        <fullName evidence="2">Uncharacterized protein</fullName>
    </submittedName>
</protein>